<protein>
    <submittedName>
        <fullName evidence="2">Uncharacterized protein</fullName>
    </submittedName>
</protein>
<dbReference type="OrthoDB" id="10301917at2759"/>
<accession>A0A086JT97</accession>
<dbReference type="EMBL" id="AHZU02001174">
    <property type="protein sequence ID" value="KFG35365.1"/>
    <property type="molecule type" value="Genomic_DNA"/>
</dbReference>
<feature type="compositionally biased region" description="Polar residues" evidence="1">
    <location>
        <begin position="33"/>
        <end position="43"/>
    </location>
</feature>
<name>A0A086JT97_TOXGO</name>
<dbReference type="Proteomes" id="UP000028837">
    <property type="component" value="Unassembled WGS sequence"/>
</dbReference>
<comment type="caution">
    <text evidence="2">The sequence shown here is derived from an EMBL/GenBank/DDBJ whole genome shotgun (WGS) entry which is preliminary data.</text>
</comment>
<evidence type="ECO:0000256" key="1">
    <source>
        <dbReference type="SAM" id="MobiDB-lite"/>
    </source>
</evidence>
<organism evidence="2 3">
    <name type="scientific">Toxoplasma gondii GAB2-2007-GAL-DOM2</name>
    <dbReference type="NCBI Taxonomy" id="1130820"/>
    <lineage>
        <taxon>Eukaryota</taxon>
        <taxon>Sar</taxon>
        <taxon>Alveolata</taxon>
        <taxon>Apicomplexa</taxon>
        <taxon>Conoidasida</taxon>
        <taxon>Coccidia</taxon>
        <taxon>Eucoccidiorida</taxon>
        <taxon>Eimeriorina</taxon>
        <taxon>Sarcocystidae</taxon>
        <taxon>Toxoplasma</taxon>
    </lineage>
</organism>
<dbReference type="VEuPathDB" id="ToxoDB:TGDOM2_299260"/>
<gene>
    <name evidence="2" type="ORF">TGDOM2_299260</name>
</gene>
<evidence type="ECO:0000313" key="3">
    <source>
        <dbReference type="Proteomes" id="UP000028837"/>
    </source>
</evidence>
<sequence length="333" mass="37226">MHRMQKEMESATTEGLPDPASDADRGSCGGTPRKTSLATSKPSDQLHDRSDALEDVQEVENQIACNHFTASVQQSVHLDFVLESAEKDKIIRGTNAQAFGVEPRQEVFSEYDQELSCPCIVADDPLVPLPSCGSEVPPLYINSNEPVSLPVPETAQGCTRTILEEKGSTKQNWGAFNCLLVSDRASKRKRQEDVVSTAASNDADEESLLTSWINTETRNAEEVDSIIAPIVARLGDIEDRLRQSEYERKIGEIKDAEKRIANEFEDSFRAVRSNMELMQEYTLVLDKQLSNAYEIQRQSAEADADALLGWQVHQQLAKLKDELQEFLAHIDWE</sequence>
<dbReference type="AlphaFoldDB" id="A0A086JT97"/>
<feature type="region of interest" description="Disordered" evidence="1">
    <location>
        <begin position="1"/>
        <end position="49"/>
    </location>
</feature>
<proteinExistence type="predicted"/>
<reference evidence="2 3" key="1">
    <citation type="submission" date="2014-02" db="EMBL/GenBank/DDBJ databases">
        <authorList>
            <person name="Sibley D."/>
            <person name="Venepally P."/>
            <person name="Karamycheva S."/>
            <person name="Hadjithomas M."/>
            <person name="Khan A."/>
            <person name="Brunk B."/>
            <person name="Roos D."/>
            <person name="Caler E."/>
            <person name="Lorenzi H."/>
        </authorList>
    </citation>
    <scope>NUCLEOTIDE SEQUENCE [LARGE SCALE GENOMIC DNA]</scope>
    <source>
        <strain evidence="2 3">GAB2-2007-GAL-DOM2</strain>
    </source>
</reference>
<evidence type="ECO:0000313" key="2">
    <source>
        <dbReference type="EMBL" id="KFG35365.1"/>
    </source>
</evidence>